<evidence type="ECO:0000313" key="2">
    <source>
        <dbReference type="EMBL" id="CAB4596457.1"/>
    </source>
</evidence>
<dbReference type="EMBL" id="CAFBOE010000079">
    <property type="protein sequence ID" value="CAB4978196.1"/>
    <property type="molecule type" value="Genomic_DNA"/>
</dbReference>
<dbReference type="EMBL" id="CAFBJH010000002">
    <property type="protein sequence ID" value="CAB4847096.1"/>
    <property type="molecule type" value="Genomic_DNA"/>
</dbReference>
<dbReference type="InterPro" id="IPR043132">
    <property type="entry name" value="BCAT-like_C"/>
</dbReference>
<accession>A0A6J6G5H9</accession>
<dbReference type="InterPro" id="IPR043131">
    <property type="entry name" value="BCAT-like_N"/>
</dbReference>
<evidence type="ECO:0000313" key="9">
    <source>
        <dbReference type="EMBL" id="CAB4978196.1"/>
    </source>
</evidence>
<evidence type="ECO:0000313" key="6">
    <source>
        <dbReference type="EMBL" id="CAB4793333.1"/>
    </source>
</evidence>
<dbReference type="InterPro" id="IPR036038">
    <property type="entry name" value="Aminotransferase-like"/>
</dbReference>
<dbReference type="PANTHER" id="PTHR42743">
    <property type="entry name" value="AMINO-ACID AMINOTRANSFERASE"/>
    <property type="match status" value="1"/>
</dbReference>
<dbReference type="Pfam" id="PF01063">
    <property type="entry name" value="Aminotran_4"/>
    <property type="match status" value="1"/>
</dbReference>
<dbReference type="EMBL" id="CAEZXT010000012">
    <property type="protein sequence ID" value="CAB4692300.1"/>
    <property type="molecule type" value="Genomic_DNA"/>
</dbReference>
<dbReference type="EMBL" id="CAFBMI010000025">
    <property type="protein sequence ID" value="CAB4896834.1"/>
    <property type="molecule type" value="Genomic_DNA"/>
</dbReference>
<evidence type="ECO:0000313" key="5">
    <source>
        <dbReference type="EMBL" id="CAB4783164.1"/>
    </source>
</evidence>
<evidence type="ECO:0000313" key="3">
    <source>
        <dbReference type="EMBL" id="CAB4673042.1"/>
    </source>
</evidence>
<dbReference type="AlphaFoldDB" id="A0A6J6G5H9"/>
<dbReference type="GO" id="GO:0046394">
    <property type="term" value="P:carboxylic acid biosynthetic process"/>
    <property type="evidence" value="ECO:0007669"/>
    <property type="project" value="UniProtKB-ARBA"/>
</dbReference>
<proteinExistence type="inferred from homology"/>
<dbReference type="EMBL" id="CAEZWS010000083">
    <property type="protein sequence ID" value="CAB4673042.1"/>
    <property type="molecule type" value="Genomic_DNA"/>
</dbReference>
<evidence type="ECO:0000313" key="7">
    <source>
        <dbReference type="EMBL" id="CAB4847096.1"/>
    </source>
</evidence>
<dbReference type="Gene3D" id="3.20.10.10">
    <property type="entry name" value="D-amino Acid Aminotransferase, subunit A, domain 2"/>
    <property type="match status" value="1"/>
</dbReference>
<dbReference type="InterPro" id="IPR001544">
    <property type="entry name" value="Aminotrans_IV"/>
</dbReference>
<dbReference type="Gene3D" id="3.30.470.10">
    <property type="match status" value="1"/>
</dbReference>
<reference evidence="2" key="1">
    <citation type="submission" date="2020-05" db="EMBL/GenBank/DDBJ databases">
        <authorList>
            <person name="Chiriac C."/>
            <person name="Salcher M."/>
            <person name="Ghai R."/>
            <person name="Kavagutti S V."/>
        </authorList>
    </citation>
    <scope>NUCLEOTIDE SEQUENCE</scope>
</reference>
<dbReference type="EMBL" id="CAEZZZ010000066">
    <property type="protein sequence ID" value="CAB4783164.1"/>
    <property type="molecule type" value="Genomic_DNA"/>
</dbReference>
<dbReference type="EMBL" id="CAEZUA010000098">
    <property type="protein sequence ID" value="CAB4596457.1"/>
    <property type="molecule type" value="Genomic_DNA"/>
</dbReference>
<dbReference type="PANTHER" id="PTHR42743:SF11">
    <property type="entry name" value="AMINODEOXYCHORISMATE LYASE"/>
    <property type="match status" value="1"/>
</dbReference>
<dbReference type="InterPro" id="IPR050571">
    <property type="entry name" value="Class-IV_PLP-Dep_Aminotrnsfr"/>
</dbReference>
<dbReference type="EMBL" id="CAFAAR010000001">
    <property type="protein sequence ID" value="CAB4793333.1"/>
    <property type="molecule type" value="Genomic_DNA"/>
</dbReference>
<gene>
    <name evidence="2" type="ORF">UFOPK1773_01125</name>
    <name evidence="3" type="ORF">UFOPK2288_01136</name>
    <name evidence="4" type="ORF">UFOPK2589_00347</name>
    <name evidence="5" type="ORF">UFOPK2931_00919</name>
    <name evidence="6" type="ORF">UFOPK3056_00003</name>
    <name evidence="7" type="ORF">UFOPK3287_00057</name>
    <name evidence="8" type="ORF">UFOPK3558_00463</name>
    <name evidence="9" type="ORF">UFOPK3916_00853</name>
    <name evidence="10" type="ORF">UFOPK4074_00194</name>
</gene>
<comment type="similarity">
    <text evidence="1">Belongs to the class-IV pyridoxal-phosphate-dependent aminotransferase family.</text>
</comment>
<sequence>MSNFPSGEGFFETIQTHNRHPVALDFHLARARASADRLGVAFPSDEKLERLVLETLSVGEESEYGRLRIVFSMLGKVEVSHESYEMWNSPAKVDFVSDVIVHNSATMGIKSLPYTVNLSMLEKAKQEGFDEVIRIDSKGHVSEGAVSNVVFRTNGQWMTPALTSGCLPGIVRAVCIAELGVQEAVLLKEDIERADAGFLLSSLKLAQPISHIGDRKLEIVRDFAEQVSKCMAEL</sequence>
<dbReference type="GO" id="GO:0003824">
    <property type="term" value="F:catalytic activity"/>
    <property type="evidence" value="ECO:0007669"/>
    <property type="project" value="InterPro"/>
</dbReference>
<name>A0A6J6G5H9_9ZZZZ</name>
<evidence type="ECO:0000313" key="8">
    <source>
        <dbReference type="EMBL" id="CAB4896834.1"/>
    </source>
</evidence>
<organism evidence="2">
    <name type="scientific">freshwater metagenome</name>
    <dbReference type="NCBI Taxonomy" id="449393"/>
    <lineage>
        <taxon>unclassified sequences</taxon>
        <taxon>metagenomes</taxon>
        <taxon>ecological metagenomes</taxon>
    </lineage>
</organism>
<evidence type="ECO:0000313" key="4">
    <source>
        <dbReference type="EMBL" id="CAB4692300.1"/>
    </source>
</evidence>
<dbReference type="SUPFAM" id="SSF56752">
    <property type="entry name" value="D-aminoacid aminotransferase-like PLP-dependent enzymes"/>
    <property type="match status" value="1"/>
</dbReference>
<evidence type="ECO:0000313" key="10">
    <source>
        <dbReference type="EMBL" id="CAB5003658.1"/>
    </source>
</evidence>
<protein>
    <submittedName>
        <fullName evidence="2">Unannotated protein</fullName>
    </submittedName>
</protein>
<evidence type="ECO:0000256" key="1">
    <source>
        <dbReference type="ARBA" id="ARBA00009320"/>
    </source>
</evidence>
<dbReference type="EMBL" id="CAFBPG010000007">
    <property type="protein sequence ID" value="CAB5003658.1"/>
    <property type="molecule type" value="Genomic_DNA"/>
</dbReference>